<keyword evidence="3" id="KW-1185">Reference proteome</keyword>
<evidence type="ECO:0000256" key="1">
    <source>
        <dbReference type="SAM" id="Phobius"/>
    </source>
</evidence>
<reference evidence="2 3" key="1">
    <citation type="submission" date="2019-03" db="EMBL/GenBank/DDBJ databases">
        <title>This is whole genome sequence of Paenibacillus sp MS74 strain.</title>
        <authorList>
            <person name="Trinh H.N."/>
        </authorList>
    </citation>
    <scope>NUCLEOTIDE SEQUENCE [LARGE SCALE GENOMIC DNA]</scope>
    <source>
        <strain evidence="2 3">MS74</strain>
    </source>
</reference>
<dbReference type="PROSITE" id="PS50077">
    <property type="entry name" value="HEAT_REPEAT"/>
    <property type="match status" value="1"/>
</dbReference>
<dbReference type="OrthoDB" id="2112914at2"/>
<dbReference type="Gene3D" id="1.25.10.10">
    <property type="entry name" value="Leucine-rich Repeat Variant"/>
    <property type="match status" value="2"/>
</dbReference>
<keyword evidence="1" id="KW-0472">Membrane</keyword>
<evidence type="ECO:0000313" key="3">
    <source>
        <dbReference type="Proteomes" id="UP000295636"/>
    </source>
</evidence>
<evidence type="ECO:0008006" key="4">
    <source>
        <dbReference type="Google" id="ProtNLM"/>
    </source>
</evidence>
<feature type="transmembrane region" description="Helical" evidence="1">
    <location>
        <begin position="12"/>
        <end position="33"/>
    </location>
</feature>
<organism evidence="2 3">
    <name type="scientific">Paenibacillus piri</name>
    <dbReference type="NCBI Taxonomy" id="2547395"/>
    <lineage>
        <taxon>Bacteria</taxon>
        <taxon>Bacillati</taxon>
        <taxon>Bacillota</taxon>
        <taxon>Bacilli</taxon>
        <taxon>Bacillales</taxon>
        <taxon>Paenibacillaceae</taxon>
        <taxon>Paenibacillus</taxon>
    </lineage>
</organism>
<dbReference type="EMBL" id="SMRT01000015">
    <property type="protein sequence ID" value="TDF93849.1"/>
    <property type="molecule type" value="Genomic_DNA"/>
</dbReference>
<dbReference type="InterPro" id="IPR016024">
    <property type="entry name" value="ARM-type_fold"/>
</dbReference>
<gene>
    <name evidence="2" type="ORF">E1757_26050</name>
</gene>
<accession>A0A4R5KEM2</accession>
<sequence>MRIDPFEALQPALFTAAVLGIIIVAAFGVLYVLRARNRRIEARTAQYLEKHHNYFNYISINIDGPELLPPPGPLDPDELIAIRVKLLEWIETFGGVHRAKLTDLCREMGLVELERKRLHSPRHWERIDAAYHLGVMRAKECTGELLTLLEHEADDATAFVVGRAAAKCAGTSGELRRLILRLAKHHPQSRQLIADIMASSELDSVPVYLELLQSGDENLINVALTGLSGRNEAVLFPVLEQLAASEHKEIRIKASKLLLEYPHLLAQERIESLIRHPDWEIRASAVKAAGSQRLPVFMDSMKRGLTDESWWVRYYSAKSMAGLGLEGFQTLCETASSSEDELSRDTAWDAIHQELESAAVLAAQDIRHILHFNRLSHLYETIFNESYTSHPAKAASFGS</sequence>
<proteinExistence type="predicted"/>
<dbReference type="InterPro" id="IPR021133">
    <property type="entry name" value="HEAT_type_2"/>
</dbReference>
<dbReference type="AlphaFoldDB" id="A0A4R5KEM2"/>
<dbReference type="RefSeq" id="WP_133233694.1">
    <property type="nucleotide sequence ID" value="NZ_SMRT01000015.1"/>
</dbReference>
<keyword evidence="1" id="KW-0812">Transmembrane</keyword>
<name>A0A4R5KEM2_9BACL</name>
<dbReference type="InterPro" id="IPR011989">
    <property type="entry name" value="ARM-like"/>
</dbReference>
<evidence type="ECO:0000313" key="2">
    <source>
        <dbReference type="EMBL" id="TDF93849.1"/>
    </source>
</evidence>
<dbReference type="Pfam" id="PF13646">
    <property type="entry name" value="HEAT_2"/>
    <property type="match status" value="1"/>
</dbReference>
<comment type="caution">
    <text evidence="2">The sequence shown here is derived from an EMBL/GenBank/DDBJ whole genome shotgun (WGS) entry which is preliminary data.</text>
</comment>
<dbReference type="Proteomes" id="UP000295636">
    <property type="component" value="Unassembled WGS sequence"/>
</dbReference>
<keyword evidence="1" id="KW-1133">Transmembrane helix</keyword>
<dbReference type="SUPFAM" id="SSF48371">
    <property type="entry name" value="ARM repeat"/>
    <property type="match status" value="1"/>
</dbReference>
<protein>
    <recommendedName>
        <fullName evidence="4">HEAT repeat domain-containing protein</fullName>
    </recommendedName>
</protein>